<evidence type="ECO:0000256" key="1">
    <source>
        <dbReference type="SAM" id="Phobius"/>
    </source>
</evidence>
<feature type="transmembrane region" description="Helical" evidence="1">
    <location>
        <begin position="69"/>
        <end position="87"/>
    </location>
</feature>
<dbReference type="AlphaFoldDB" id="A0A1C3IN31"/>
<gene>
    <name evidence="2" type="ORF">VAT7223_01355</name>
</gene>
<sequence length="236" mass="26501">MYLEIMSSTENKKSSPLFEVVFNVFLPSFILMKFSGEEHLGTGLALLVALAFPIAYGGMELVRNKKFNFIAALGFVSVLLTGGIGFFELDTRWLALKEALIPGLIGLAVLGSTFTRYPFIQKVIFTPALLNISLIEERLREFGNQAEFNRCLMKSNYLFASTFAFSSAMNYFLATWIVTSPAGTAAFNEELGKLTLYSYPAIAIPSMLMMLGIFYYIWRQVRSMTSLKTEQIFITK</sequence>
<accession>A0A1C3IN31</accession>
<dbReference type="InterPro" id="IPR016870">
    <property type="entry name" value="UCP028137"/>
</dbReference>
<evidence type="ECO:0008006" key="4">
    <source>
        <dbReference type="Google" id="ProtNLM"/>
    </source>
</evidence>
<dbReference type="Proteomes" id="UP000092876">
    <property type="component" value="Unassembled WGS sequence"/>
</dbReference>
<feature type="transmembrane region" description="Helical" evidence="1">
    <location>
        <begin position="40"/>
        <end position="57"/>
    </location>
</feature>
<organism evidence="2 3">
    <name type="scientific">Vibrio atlanticus</name>
    <dbReference type="NCBI Taxonomy" id="693153"/>
    <lineage>
        <taxon>Bacteria</taxon>
        <taxon>Pseudomonadati</taxon>
        <taxon>Pseudomonadota</taxon>
        <taxon>Gammaproteobacteria</taxon>
        <taxon>Vibrionales</taxon>
        <taxon>Vibrionaceae</taxon>
        <taxon>Vibrio</taxon>
    </lineage>
</organism>
<keyword evidence="1" id="KW-0472">Membrane</keyword>
<evidence type="ECO:0000313" key="3">
    <source>
        <dbReference type="Proteomes" id="UP000092876"/>
    </source>
</evidence>
<reference evidence="3" key="1">
    <citation type="submission" date="2016-06" db="EMBL/GenBank/DDBJ databases">
        <authorList>
            <person name="Rodrigo-Torres Lidia"/>
            <person name="Arahal R.David."/>
        </authorList>
    </citation>
    <scope>NUCLEOTIDE SEQUENCE [LARGE SCALE GENOMIC DNA]</scope>
    <source>
        <strain evidence="3">CECT 7223</strain>
    </source>
</reference>
<dbReference type="PIRSF" id="PIRSF028137">
    <property type="entry name" value="UCP028137"/>
    <property type="match status" value="1"/>
</dbReference>
<feature type="transmembrane region" description="Helical" evidence="1">
    <location>
        <begin position="157"/>
        <end position="177"/>
    </location>
</feature>
<dbReference type="NCBIfam" id="NF041646">
    <property type="entry name" value="VC0807_fam"/>
    <property type="match status" value="1"/>
</dbReference>
<keyword evidence="1" id="KW-0812">Transmembrane</keyword>
<keyword evidence="1" id="KW-1133">Transmembrane helix</keyword>
<evidence type="ECO:0000313" key="2">
    <source>
        <dbReference type="EMBL" id="SBS62820.1"/>
    </source>
</evidence>
<name>A0A1C3IN31_9VIBR</name>
<proteinExistence type="predicted"/>
<protein>
    <recommendedName>
        <fullName evidence="4">MFS transporter</fullName>
    </recommendedName>
</protein>
<feature type="transmembrane region" description="Helical" evidence="1">
    <location>
        <begin position="197"/>
        <end position="218"/>
    </location>
</feature>
<feature type="transmembrane region" description="Helical" evidence="1">
    <location>
        <begin position="99"/>
        <end position="119"/>
    </location>
</feature>
<dbReference type="EMBL" id="FLQP01000017">
    <property type="protein sequence ID" value="SBS62820.1"/>
    <property type="molecule type" value="Genomic_DNA"/>
</dbReference>